<proteinExistence type="predicted"/>
<feature type="compositionally biased region" description="Basic residues" evidence="1">
    <location>
        <begin position="361"/>
        <end position="370"/>
    </location>
</feature>
<dbReference type="KEGG" id="nda:Ndas_4170"/>
<dbReference type="STRING" id="446468.Ndas_4170"/>
<feature type="compositionally biased region" description="Basic and acidic residues" evidence="1">
    <location>
        <begin position="261"/>
        <end position="271"/>
    </location>
</feature>
<dbReference type="GeneID" id="91489438"/>
<gene>
    <name evidence="2" type="ordered locus">Ndas_4170</name>
</gene>
<organism evidence="2 3">
    <name type="scientific">Nocardiopsis dassonvillei (strain ATCC 23218 / DSM 43111 / CIP 107115 / JCM 7437 / KCTC 9190 / NBRC 14626 / NCTC 10488 / NRRL B-5397 / IMRU 509)</name>
    <name type="common">Actinomadura dassonvillei</name>
    <dbReference type="NCBI Taxonomy" id="446468"/>
    <lineage>
        <taxon>Bacteria</taxon>
        <taxon>Bacillati</taxon>
        <taxon>Actinomycetota</taxon>
        <taxon>Actinomycetes</taxon>
        <taxon>Streptosporangiales</taxon>
        <taxon>Nocardiopsidaceae</taxon>
        <taxon>Nocardiopsis</taxon>
    </lineage>
</organism>
<feature type="region of interest" description="Disordered" evidence="1">
    <location>
        <begin position="44"/>
        <end position="65"/>
    </location>
</feature>
<reference evidence="2 3" key="1">
    <citation type="journal article" date="2010" name="Stand. Genomic Sci.">
        <title>Complete genome sequence of Nocardiopsis dassonvillei type strain (IMRU 509).</title>
        <authorList>
            <person name="Sun H."/>
            <person name="Lapidus A."/>
            <person name="Nolan M."/>
            <person name="Lucas S."/>
            <person name="Del Rio T.G."/>
            <person name="Tice H."/>
            <person name="Cheng J.F."/>
            <person name="Tapia R."/>
            <person name="Han C."/>
            <person name="Goodwin L."/>
            <person name="Pitluck S."/>
            <person name="Pagani I."/>
            <person name="Ivanova N."/>
            <person name="Mavromatis K."/>
            <person name="Mikhailova N."/>
            <person name="Pati A."/>
            <person name="Chen A."/>
            <person name="Palaniappan K."/>
            <person name="Land M."/>
            <person name="Hauser L."/>
            <person name="Chang Y.J."/>
            <person name="Jeffries C.D."/>
            <person name="Djao O.D."/>
            <person name="Rohde M."/>
            <person name="Sikorski J."/>
            <person name="Goker M."/>
            <person name="Woyke T."/>
            <person name="Bristow J."/>
            <person name="Eisen J.A."/>
            <person name="Markowitz V."/>
            <person name="Hugenholtz P."/>
            <person name="Kyrpides N.C."/>
            <person name="Klenk H.P."/>
        </authorList>
    </citation>
    <scope>NUCLEOTIDE SEQUENCE [LARGE SCALE GENOMIC DNA]</scope>
    <source>
        <strain evidence="3">ATCC 23218 / DSM 43111 / CIP 107115 / JCM 7437 / KCTC 9190 / NBRC 14626 / NCTC 10488 / NRRL B-5397 / IMRU 509</strain>
    </source>
</reference>
<keyword evidence="3" id="KW-1185">Reference proteome</keyword>
<name>D7AV15_NOCDD</name>
<evidence type="ECO:0000313" key="2">
    <source>
        <dbReference type="EMBL" id="ADH69565.1"/>
    </source>
</evidence>
<dbReference type="EMBL" id="CP002040">
    <property type="protein sequence ID" value="ADH69565.1"/>
    <property type="molecule type" value="Genomic_DNA"/>
</dbReference>
<sequence>MADSSTDPETARGREGNAFLRVFDALRVRPTRADTRLMGRMERRAARRLPVGNRGGAQRGDVAEPPPVLDLELEEGADREALLRVLTERCGDQPVWRLPPRPSDAPAPGARSRAHEAHATTEELYDLMSGLLAEADAVRPAKERGRRPPPWPRFARLRSLLWLRVCRLGAIRSAVSGEEVVQDEADLDANAKAQIYVVAELSRAKLEHGRGADRGADRAADGTGAVRRYPHRLRSGLRGLYDRAFQRTAVFVARLTGRLVRDPGADGERGEPGGAGGGRPPERPDTTPAHDGWWATLAPRRRRHAVVAVVPPQERPERGKDDDAAERPRGERPPGVHRLAVNAFLDDLAHTHGGSPGRRPFSPRRGRRQRPVLLVDQDRLDRVGRHRPRRAHRVLRRPRGRGRGVR</sequence>
<dbReference type="RefSeq" id="WP_013155172.1">
    <property type="nucleotide sequence ID" value="NC_014210.1"/>
</dbReference>
<feature type="region of interest" description="Disordered" evidence="1">
    <location>
        <begin position="261"/>
        <end position="292"/>
    </location>
</feature>
<evidence type="ECO:0000256" key="1">
    <source>
        <dbReference type="SAM" id="MobiDB-lite"/>
    </source>
</evidence>
<dbReference type="AlphaFoldDB" id="D7AV15"/>
<dbReference type="HOGENOM" id="CLU_677631_0_0_11"/>
<feature type="compositionally biased region" description="Basic and acidic residues" evidence="1">
    <location>
        <begin position="314"/>
        <end position="334"/>
    </location>
</feature>
<feature type="compositionally biased region" description="Basic residues" evidence="1">
    <location>
        <begin position="384"/>
        <end position="406"/>
    </location>
</feature>
<feature type="region of interest" description="Disordered" evidence="1">
    <location>
        <begin position="307"/>
        <end position="406"/>
    </location>
</feature>
<protein>
    <submittedName>
        <fullName evidence="2">Uncharacterized protein</fullName>
    </submittedName>
</protein>
<dbReference type="Proteomes" id="UP000002219">
    <property type="component" value="Chromosome 1"/>
</dbReference>
<accession>D7AV15</accession>
<evidence type="ECO:0000313" key="3">
    <source>
        <dbReference type="Proteomes" id="UP000002219"/>
    </source>
</evidence>